<dbReference type="PROSITE" id="PS50011">
    <property type="entry name" value="PROTEIN_KINASE_DOM"/>
    <property type="match status" value="1"/>
</dbReference>
<protein>
    <recommendedName>
        <fullName evidence="1">non-specific serine/threonine protein kinase</fullName>
        <ecNumber evidence="1">2.7.11.1</ecNumber>
    </recommendedName>
</protein>
<dbReference type="PANTHER" id="PTHR44899:SF3">
    <property type="entry name" value="SERINE_THREONINE-PROTEIN KINASE NEK1"/>
    <property type="match status" value="1"/>
</dbReference>
<dbReference type="VEuPathDB" id="TriTrypDB:Tc_MARK_7284"/>
<keyword evidence="2 10" id="KW-0723">Serine/threonine-protein kinase</keyword>
<dbReference type="VEuPathDB" id="TriTrypDB:TcCL_NonESM07447"/>
<comment type="catalytic activity">
    <reaction evidence="7">
        <text>L-threonyl-[protein] + ATP = O-phospho-L-threonyl-[protein] + ADP + H(+)</text>
        <dbReference type="Rhea" id="RHEA:46608"/>
        <dbReference type="Rhea" id="RHEA-COMP:11060"/>
        <dbReference type="Rhea" id="RHEA-COMP:11605"/>
        <dbReference type="ChEBI" id="CHEBI:15378"/>
        <dbReference type="ChEBI" id="CHEBI:30013"/>
        <dbReference type="ChEBI" id="CHEBI:30616"/>
        <dbReference type="ChEBI" id="CHEBI:61977"/>
        <dbReference type="ChEBI" id="CHEBI:456216"/>
        <dbReference type="EC" id="2.7.11.1"/>
    </reaction>
</comment>
<dbReference type="VEuPathDB" id="TriTrypDB:TcYC6_0011200"/>
<dbReference type="PROSITE" id="PS00107">
    <property type="entry name" value="PROTEIN_KINASE_ATP"/>
    <property type="match status" value="1"/>
</dbReference>
<evidence type="ECO:0000256" key="5">
    <source>
        <dbReference type="ARBA" id="ARBA00022777"/>
    </source>
</evidence>
<dbReference type="SUPFAM" id="SSF56112">
    <property type="entry name" value="Protein kinase-like (PK-like)"/>
    <property type="match status" value="1"/>
</dbReference>
<evidence type="ECO:0000313" key="13">
    <source>
        <dbReference type="Proteomes" id="UP000246121"/>
    </source>
</evidence>
<dbReference type="EMBL" id="PRFA01000093">
    <property type="protein sequence ID" value="PWU87384.1"/>
    <property type="molecule type" value="Genomic_DNA"/>
</dbReference>
<evidence type="ECO:0000256" key="1">
    <source>
        <dbReference type="ARBA" id="ARBA00012513"/>
    </source>
</evidence>
<dbReference type="AlphaFoldDB" id="A0A2V2UTK0"/>
<dbReference type="PANTHER" id="PTHR44899">
    <property type="entry name" value="CAMK FAMILY PROTEIN KINASE"/>
    <property type="match status" value="1"/>
</dbReference>
<organism evidence="12 13">
    <name type="scientific">Trypanosoma cruzi</name>
    <dbReference type="NCBI Taxonomy" id="5693"/>
    <lineage>
        <taxon>Eukaryota</taxon>
        <taxon>Discoba</taxon>
        <taxon>Euglenozoa</taxon>
        <taxon>Kinetoplastea</taxon>
        <taxon>Metakinetoplastina</taxon>
        <taxon>Trypanosomatida</taxon>
        <taxon>Trypanosomatidae</taxon>
        <taxon>Trypanosoma</taxon>
        <taxon>Schizotrypanum</taxon>
    </lineage>
</organism>
<evidence type="ECO:0000256" key="7">
    <source>
        <dbReference type="ARBA" id="ARBA00047899"/>
    </source>
</evidence>
<keyword evidence="3" id="KW-0808">Transferase</keyword>
<dbReference type="VEuPathDB" id="TriTrypDB:C3747_102g46"/>
<dbReference type="Gene3D" id="1.10.510.10">
    <property type="entry name" value="Transferase(Phosphotransferase) domain 1"/>
    <property type="match status" value="1"/>
</dbReference>
<dbReference type="InterPro" id="IPR008271">
    <property type="entry name" value="Ser/Thr_kinase_AS"/>
</dbReference>
<evidence type="ECO:0000313" key="12">
    <source>
        <dbReference type="EMBL" id="PWU87384.1"/>
    </source>
</evidence>
<keyword evidence="5" id="KW-0418">Kinase</keyword>
<evidence type="ECO:0000256" key="3">
    <source>
        <dbReference type="ARBA" id="ARBA00022679"/>
    </source>
</evidence>
<evidence type="ECO:0000256" key="2">
    <source>
        <dbReference type="ARBA" id="ARBA00022527"/>
    </source>
</evidence>
<evidence type="ECO:0000256" key="8">
    <source>
        <dbReference type="ARBA" id="ARBA00048679"/>
    </source>
</evidence>
<keyword evidence="6 9" id="KW-0067">ATP-binding</keyword>
<feature type="domain" description="Protein kinase" evidence="11">
    <location>
        <begin position="26"/>
        <end position="297"/>
    </location>
</feature>
<dbReference type="InterPro" id="IPR017441">
    <property type="entry name" value="Protein_kinase_ATP_BS"/>
</dbReference>
<dbReference type="InterPro" id="IPR011009">
    <property type="entry name" value="Kinase-like_dom_sf"/>
</dbReference>
<evidence type="ECO:0000256" key="4">
    <source>
        <dbReference type="ARBA" id="ARBA00022741"/>
    </source>
</evidence>
<evidence type="ECO:0000256" key="10">
    <source>
        <dbReference type="RuleBase" id="RU000304"/>
    </source>
</evidence>
<dbReference type="VEuPathDB" id="TriTrypDB:TcG_07101"/>
<dbReference type="VEuPathDB" id="TriTrypDB:TcBrA4_0026370"/>
<dbReference type="PROSITE" id="PS00108">
    <property type="entry name" value="PROTEIN_KINASE_ST"/>
    <property type="match status" value="1"/>
</dbReference>
<name>A0A2V2UTK0_TRYCR</name>
<dbReference type="VEuPathDB" id="TriTrypDB:TcCLB.507837.20"/>
<gene>
    <name evidence="12" type="ORF">C4B63_93g73</name>
</gene>
<accession>A0A2V2UTK0</accession>
<dbReference type="VEuPathDB" id="TriTrypDB:BCY84_05284"/>
<evidence type="ECO:0000259" key="11">
    <source>
        <dbReference type="PROSITE" id="PS50011"/>
    </source>
</evidence>
<dbReference type="Proteomes" id="UP000246121">
    <property type="component" value="Unassembled WGS sequence"/>
</dbReference>
<evidence type="ECO:0000256" key="9">
    <source>
        <dbReference type="PROSITE-ProRule" id="PRU10141"/>
    </source>
</evidence>
<dbReference type="VEuPathDB" id="TriTrypDB:ECC02_005131"/>
<keyword evidence="4 9" id="KW-0547">Nucleotide-binding</keyword>
<comment type="caution">
    <text evidence="12">The sequence shown here is derived from an EMBL/GenBank/DDBJ whole genome shotgun (WGS) entry which is preliminary data.</text>
</comment>
<feature type="binding site" evidence="9">
    <location>
        <position position="56"/>
    </location>
    <ligand>
        <name>ATP</name>
        <dbReference type="ChEBI" id="CHEBI:30616"/>
    </ligand>
</feature>
<dbReference type="EC" id="2.7.11.1" evidence="1"/>
<evidence type="ECO:0000256" key="6">
    <source>
        <dbReference type="ARBA" id="ARBA00022840"/>
    </source>
</evidence>
<dbReference type="VEuPathDB" id="TriTrypDB:C4B63_93g73"/>
<comment type="catalytic activity">
    <reaction evidence="8">
        <text>L-seryl-[protein] + ATP = O-phospho-L-seryl-[protein] + ADP + H(+)</text>
        <dbReference type="Rhea" id="RHEA:17989"/>
        <dbReference type="Rhea" id="RHEA-COMP:9863"/>
        <dbReference type="Rhea" id="RHEA-COMP:11604"/>
        <dbReference type="ChEBI" id="CHEBI:15378"/>
        <dbReference type="ChEBI" id="CHEBI:29999"/>
        <dbReference type="ChEBI" id="CHEBI:30616"/>
        <dbReference type="ChEBI" id="CHEBI:83421"/>
        <dbReference type="ChEBI" id="CHEBI:456216"/>
        <dbReference type="EC" id="2.7.11.1"/>
    </reaction>
</comment>
<dbReference type="VEuPathDB" id="TriTrypDB:TcCLB.508405.70"/>
<dbReference type="Pfam" id="PF00069">
    <property type="entry name" value="Pkinase"/>
    <property type="match status" value="1"/>
</dbReference>
<dbReference type="SMART" id="SM00220">
    <property type="entry name" value="S_TKc"/>
    <property type="match status" value="1"/>
</dbReference>
<reference evidence="12 13" key="1">
    <citation type="journal article" date="2018" name="Microb. Genom.">
        <title>Expanding an expanded genome: long-read sequencing of Trypanosoma cruzi.</title>
        <authorList>
            <person name="Berna L."/>
            <person name="Rodriguez M."/>
            <person name="Chiribao M.L."/>
            <person name="Parodi-Talice A."/>
            <person name="Pita S."/>
            <person name="Rijo G."/>
            <person name="Alvarez-Valin F."/>
            <person name="Robello C."/>
        </authorList>
    </citation>
    <scope>NUCLEOTIDE SEQUENCE [LARGE SCALE GENOMIC DNA]</scope>
    <source>
        <strain evidence="12 13">Dm28c</strain>
    </source>
</reference>
<dbReference type="GO" id="GO:0005524">
    <property type="term" value="F:ATP binding"/>
    <property type="evidence" value="ECO:0007669"/>
    <property type="project" value="UniProtKB-UniRule"/>
</dbReference>
<comment type="similarity">
    <text evidence="10">Belongs to the protein kinase superfamily.</text>
</comment>
<sequence length="477" mass="53524">MERASGFVEFLEKNTLPRRQLLGTQFKVLTTLGRGSFGEVLLVEDRNLIGALAVVKRFWKREEKEKKGNLAQQQMQAALTEARVMSRFNDDGIVRLLDTWYEDCQGVVCFLMEYCPWGDLEAYLQQHYPLSEEMLLYLFLQCLLALAHIHTKGVIHRDLKLTNILLGAGSSRIPTLKMADFGLSAFFSVNDAVDVSMFVGTPLFMSPETIAEGLCGYGSDVWSLGVVFYRMMTNFQPFVGDDIAALRVSITNLEPPHPAGKSRVRYSQELGDLVMSMLTKQPFSRPSVRQLISLPLFSDALLKCPWRSKPLRGALCLFACHKDYTVSVFTEPRLDAKIVGTFHFGDHVFVSNEVRSKATSRRRSFSQSVGRRLSLKSPAKTKDCLPDVTTWCRIVGPLQGYCLKYVRGQSVLRHVGDCTPCGPLFTETAVSDERGSSPEPTYRTVAPSPRSSCSSICEGTRRKTPKNVFSFLLKHRG</sequence>
<dbReference type="VEuPathDB" id="TriTrypDB:TCSYLVIO_008405"/>
<dbReference type="InterPro" id="IPR000719">
    <property type="entry name" value="Prot_kinase_dom"/>
</dbReference>
<dbReference type="GO" id="GO:0004674">
    <property type="term" value="F:protein serine/threonine kinase activity"/>
    <property type="evidence" value="ECO:0007669"/>
    <property type="project" value="UniProtKB-KW"/>
</dbReference>
<proteinExistence type="inferred from homology"/>
<dbReference type="InterPro" id="IPR051131">
    <property type="entry name" value="NEK_Ser/Thr_kinase_NIMA"/>
</dbReference>
<dbReference type="VEuPathDB" id="TriTrypDB:TCDM_08140"/>